<dbReference type="SMART" id="SM00862">
    <property type="entry name" value="Trans_reg_C"/>
    <property type="match status" value="1"/>
</dbReference>
<name>A0A157PNA0_9BORD</name>
<dbReference type="GO" id="GO:0003677">
    <property type="term" value="F:DNA binding"/>
    <property type="evidence" value="ECO:0007669"/>
    <property type="project" value="UniProtKB-UniRule"/>
</dbReference>
<evidence type="ECO:0000256" key="1">
    <source>
        <dbReference type="ARBA" id="ARBA00023125"/>
    </source>
</evidence>
<feature type="domain" description="OmpR/PhoB-type" evidence="3">
    <location>
        <begin position="51"/>
        <end position="146"/>
    </location>
</feature>
<dbReference type="Pfam" id="PF00486">
    <property type="entry name" value="Trans_reg_C"/>
    <property type="match status" value="1"/>
</dbReference>
<dbReference type="PATRIC" id="fig|123899.6.peg.2038"/>
<dbReference type="InterPro" id="IPR036388">
    <property type="entry name" value="WH-like_DNA-bd_sf"/>
</dbReference>
<dbReference type="PANTHER" id="PTHR47691:SF3">
    <property type="entry name" value="HTH-TYPE TRANSCRIPTIONAL REGULATOR RV0890C-RELATED"/>
    <property type="match status" value="1"/>
</dbReference>
<dbReference type="PANTHER" id="PTHR47691">
    <property type="entry name" value="REGULATOR-RELATED"/>
    <property type="match status" value="1"/>
</dbReference>
<protein>
    <submittedName>
        <fullName evidence="4">Regulatory protein AfsR</fullName>
    </submittedName>
</protein>
<evidence type="ECO:0000313" key="5">
    <source>
        <dbReference type="Proteomes" id="UP000076825"/>
    </source>
</evidence>
<dbReference type="Gene3D" id="3.40.50.300">
    <property type="entry name" value="P-loop containing nucleotide triphosphate hydrolases"/>
    <property type="match status" value="1"/>
</dbReference>
<dbReference type="GO" id="GO:0000160">
    <property type="term" value="P:phosphorelay signal transduction system"/>
    <property type="evidence" value="ECO:0007669"/>
    <property type="project" value="InterPro"/>
</dbReference>
<evidence type="ECO:0000256" key="2">
    <source>
        <dbReference type="PROSITE-ProRule" id="PRU01091"/>
    </source>
</evidence>
<gene>
    <name evidence="4" type="primary">afsR</name>
    <name evidence="4" type="ORF">SAMEA3906487_02042</name>
</gene>
<dbReference type="SUPFAM" id="SSF52540">
    <property type="entry name" value="P-loop containing nucleoside triphosphate hydrolases"/>
    <property type="match status" value="1"/>
</dbReference>
<dbReference type="EMBL" id="LT546645">
    <property type="protein sequence ID" value="SAI70055.1"/>
    <property type="molecule type" value="Genomic_DNA"/>
</dbReference>
<dbReference type="InterPro" id="IPR011990">
    <property type="entry name" value="TPR-like_helical_dom_sf"/>
</dbReference>
<sequence>MVAEGAGKVFGLEFQMSEIPKPVGSCPVMRMSNADQAGPSRPHARADTRDDDMVAFGPYQLFPRLRLLLKEGVRLKLGDRALDVLIQLVGAAGKPLSKDALLARIWPKEAVEENSLQAQISSLRKILGADRDLIATEFGRGYRFTGSIQSHRAVTASFAASPGRSGLPRPRSPLVGRARELQELNRLLATRRLLTLAGPAGVGKTRLAIEVASASSRCFPDGVYFADLSQLGSASSVAAVLSSVLAGFSASGAPLAPERGAALLLVDNCEHLASACADAIEPLLQAEPALNILLTSQTPLGLDGEQVYRVRPLAVPPPSSAAARAREYSAVELFVRRVMAADYHFELTEKKLAQIAAICRALDGIPLALEIAAARVPSLGLAAITQDLALSSEWPAAAAGRNAARHRTLGDAMKWSYRLLNPAEQTTFQELAIFPGDFTLPDAQQLVSLQPGHAPRLLDVIYGLAEKSLITLQAGTRPGRYRYLSMLRAYALEQLGSRADSLAEKHAHFVDRRVSQAQRDWTSLPTTQWGRQYEHHIDDIRSALSWAFQAGHDRPLGLRILARSAPFWIQLSLHDECRQRITAALEKAEGPSMEAHQEMMIQAALATSLTWSRGPLPANGQAWARTAALALRLGDQEMRLQAEYGLWLFHLRGGRNAQALQHGRAMADLATEFGDQDALLTARRLIGTAYHFLGRHAEALLEIESMLEAYVRDTPQGSNFRFGLDQRVAGWAFLARIHCLMGNASEARRAAQLAIDEATALDHACSLCCALVEGSCTVAALSGDAQEVLRVSQQLNQAAARHGLHFWALYGAAFALWARVVQTPLAVSFSELQATLHRLQSHGFDPAYSVFLPDFADAMIEQGHSREARELIDTRLGREADAGQHWNAPELMRVKARALQHDAASRSAAAALLQQALQLAQTQGAQAWQTRLAAH</sequence>
<dbReference type="KEGG" id="btrm:SAMEA390648702042"/>
<dbReference type="Proteomes" id="UP000076825">
    <property type="component" value="Chromosome 1"/>
</dbReference>
<dbReference type="Gene3D" id="1.25.40.10">
    <property type="entry name" value="Tetratricopeptide repeat domain"/>
    <property type="match status" value="1"/>
</dbReference>
<dbReference type="InterPro" id="IPR027417">
    <property type="entry name" value="P-loop_NTPase"/>
</dbReference>
<dbReference type="InterPro" id="IPR001867">
    <property type="entry name" value="OmpR/PhoB-type_DNA-bd"/>
</dbReference>
<dbReference type="GO" id="GO:0006355">
    <property type="term" value="P:regulation of DNA-templated transcription"/>
    <property type="evidence" value="ECO:0007669"/>
    <property type="project" value="InterPro"/>
</dbReference>
<organism evidence="4 5">
    <name type="scientific">Bordetella trematum</name>
    <dbReference type="NCBI Taxonomy" id="123899"/>
    <lineage>
        <taxon>Bacteria</taxon>
        <taxon>Pseudomonadati</taxon>
        <taxon>Pseudomonadota</taxon>
        <taxon>Betaproteobacteria</taxon>
        <taxon>Burkholderiales</taxon>
        <taxon>Alcaligenaceae</taxon>
        <taxon>Bordetella</taxon>
    </lineage>
</organism>
<dbReference type="STRING" id="123899.SAMEA3906487_02042"/>
<dbReference type="SUPFAM" id="SSF48452">
    <property type="entry name" value="TPR-like"/>
    <property type="match status" value="1"/>
</dbReference>
<reference evidence="4 5" key="1">
    <citation type="submission" date="2016-04" db="EMBL/GenBank/DDBJ databases">
        <authorList>
            <consortium name="Pathogen Informatics"/>
        </authorList>
    </citation>
    <scope>NUCLEOTIDE SEQUENCE [LARGE SCALE GENOMIC DNA]</scope>
    <source>
        <strain evidence="4 5">H044680328</strain>
    </source>
</reference>
<feature type="DNA-binding region" description="OmpR/PhoB-type" evidence="2">
    <location>
        <begin position="51"/>
        <end position="146"/>
    </location>
</feature>
<evidence type="ECO:0000313" key="4">
    <source>
        <dbReference type="EMBL" id="SAI70055.1"/>
    </source>
</evidence>
<dbReference type="Gene3D" id="1.10.10.10">
    <property type="entry name" value="Winged helix-like DNA-binding domain superfamily/Winged helix DNA-binding domain"/>
    <property type="match status" value="2"/>
</dbReference>
<evidence type="ECO:0000259" key="3">
    <source>
        <dbReference type="PROSITE" id="PS51755"/>
    </source>
</evidence>
<keyword evidence="1 2" id="KW-0238">DNA-binding</keyword>
<proteinExistence type="predicted"/>
<dbReference type="CDD" id="cd00383">
    <property type="entry name" value="trans_reg_C"/>
    <property type="match status" value="1"/>
</dbReference>
<dbReference type="eggNOG" id="COG3903">
    <property type="taxonomic scope" value="Bacteria"/>
</dbReference>
<keyword evidence="5" id="KW-1185">Reference proteome</keyword>
<dbReference type="SUPFAM" id="SSF46894">
    <property type="entry name" value="C-terminal effector domain of the bipartite response regulators"/>
    <property type="match status" value="1"/>
</dbReference>
<dbReference type="AlphaFoldDB" id="A0A157PNA0"/>
<dbReference type="PROSITE" id="PS51755">
    <property type="entry name" value="OMPR_PHOB"/>
    <property type="match status" value="1"/>
</dbReference>
<accession>A0A157PNA0</accession>
<dbReference type="InterPro" id="IPR016032">
    <property type="entry name" value="Sig_transdc_resp-reg_C-effctor"/>
</dbReference>